<protein>
    <submittedName>
        <fullName evidence="1">Uncharacterized protein</fullName>
    </submittedName>
</protein>
<evidence type="ECO:0000313" key="2">
    <source>
        <dbReference type="Proteomes" id="UP000177507"/>
    </source>
</evidence>
<sequence length="60" mass="6939">MIGLGFFIFFLLTIRMLSKLIDEVRGINAAWWPIEIMLSAIPAVFIEFGFRYLLKASPFN</sequence>
<proteinExistence type="predicted"/>
<dbReference type="Proteomes" id="UP000177507">
    <property type="component" value="Unassembled WGS sequence"/>
</dbReference>
<dbReference type="AlphaFoldDB" id="A0A1F8EUK4"/>
<name>A0A1F8EUK4_9BACT</name>
<accession>A0A1F8EUK4</accession>
<dbReference type="EMBL" id="MGJI01000019">
    <property type="protein sequence ID" value="OGN04555.1"/>
    <property type="molecule type" value="Genomic_DNA"/>
</dbReference>
<gene>
    <name evidence="1" type="ORF">A2831_00860</name>
</gene>
<comment type="caution">
    <text evidence="1">The sequence shown here is derived from an EMBL/GenBank/DDBJ whole genome shotgun (WGS) entry which is preliminary data.</text>
</comment>
<organism evidence="1 2">
    <name type="scientific">Candidatus Yanofskybacteria bacterium RIFCSPHIGHO2_01_FULL_44_17</name>
    <dbReference type="NCBI Taxonomy" id="1802668"/>
    <lineage>
        <taxon>Bacteria</taxon>
        <taxon>Candidatus Yanofskyibacteriota</taxon>
    </lineage>
</organism>
<reference evidence="1 2" key="1">
    <citation type="journal article" date="2016" name="Nat. Commun.">
        <title>Thousands of microbial genomes shed light on interconnected biogeochemical processes in an aquifer system.</title>
        <authorList>
            <person name="Anantharaman K."/>
            <person name="Brown C.T."/>
            <person name="Hug L.A."/>
            <person name="Sharon I."/>
            <person name="Castelle C.J."/>
            <person name="Probst A.J."/>
            <person name="Thomas B.C."/>
            <person name="Singh A."/>
            <person name="Wilkins M.J."/>
            <person name="Karaoz U."/>
            <person name="Brodie E.L."/>
            <person name="Williams K.H."/>
            <person name="Hubbard S.S."/>
            <person name="Banfield J.F."/>
        </authorList>
    </citation>
    <scope>NUCLEOTIDE SEQUENCE [LARGE SCALE GENOMIC DNA]</scope>
</reference>
<evidence type="ECO:0000313" key="1">
    <source>
        <dbReference type="EMBL" id="OGN04555.1"/>
    </source>
</evidence>